<evidence type="ECO:0000256" key="1">
    <source>
        <dbReference type="ARBA" id="ARBA00006484"/>
    </source>
</evidence>
<reference evidence="4" key="1">
    <citation type="submission" date="2023-06" db="EMBL/GenBank/DDBJ databases">
        <authorList>
            <consortium name="Lawrence Berkeley National Laboratory"/>
            <person name="Ahrendt S."/>
            <person name="Sahu N."/>
            <person name="Indic B."/>
            <person name="Wong-Bajracharya J."/>
            <person name="Merenyi Z."/>
            <person name="Ke H.-M."/>
            <person name="Monk M."/>
            <person name="Kocsube S."/>
            <person name="Drula E."/>
            <person name="Lipzen A."/>
            <person name="Balint B."/>
            <person name="Henrissat B."/>
            <person name="Andreopoulos B."/>
            <person name="Martin F.M."/>
            <person name="Harder C.B."/>
            <person name="Rigling D."/>
            <person name="Ford K.L."/>
            <person name="Foster G.D."/>
            <person name="Pangilinan J."/>
            <person name="Papanicolaou A."/>
            <person name="Barry K."/>
            <person name="LaButti K."/>
            <person name="Viragh M."/>
            <person name="Koriabine M."/>
            <person name="Yan M."/>
            <person name="Riley R."/>
            <person name="Champramary S."/>
            <person name="Plett K.L."/>
            <person name="Tsai I.J."/>
            <person name="Slot J."/>
            <person name="Sipos G."/>
            <person name="Plett J."/>
            <person name="Nagy L.G."/>
            <person name="Grigoriev I.V."/>
        </authorList>
    </citation>
    <scope>NUCLEOTIDE SEQUENCE</scope>
    <source>
        <strain evidence="4">HWK02</strain>
    </source>
</reference>
<dbReference type="Proteomes" id="UP001175228">
    <property type="component" value="Unassembled WGS sequence"/>
</dbReference>
<dbReference type="PANTHER" id="PTHR24321">
    <property type="entry name" value="DEHYDROGENASES, SHORT CHAIN"/>
    <property type="match status" value="1"/>
</dbReference>
<gene>
    <name evidence="4" type="ORF">EDD18DRAFT_1375327</name>
</gene>
<dbReference type="InterPro" id="IPR020904">
    <property type="entry name" value="Sc_DH/Rdtase_CS"/>
</dbReference>
<evidence type="ECO:0000313" key="5">
    <source>
        <dbReference type="Proteomes" id="UP001175228"/>
    </source>
</evidence>
<dbReference type="PANTHER" id="PTHR24321:SF12">
    <property type="entry name" value="SHORT-CHAIN DEHYDROGENASE_REDUCTASE FAMILY, PUTATIVE (AFU_ORTHOLOGUE AFUA_5G14340)-RELATED"/>
    <property type="match status" value="1"/>
</dbReference>
<dbReference type="InterPro" id="IPR036291">
    <property type="entry name" value="NAD(P)-bd_dom_sf"/>
</dbReference>
<name>A0AA39V123_9AGAR</name>
<keyword evidence="5" id="KW-1185">Reference proteome</keyword>
<accession>A0AA39V123</accession>
<dbReference type="PROSITE" id="PS00061">
    <property type="entry name" value="ADH_SHORT"/>
    <property type="match status" value="1"/>
</dbReference>
<proteinExistence type="inferred from homology"/>
<dbReference type="AlphaFoldDB" id="A0AA39V123"/>
<keyword evidence="2" id="KW-0521">NADP</keyword>
<keyword evidence="3" id="KW-0560">Oxidoreductase</keyword>
<dbReference type="Pfam" id="PF13561">
    <property type="entry name" value="adh_short_C2"/>
    <property type="match status" value="1"/>
</dbReference>
<dbReference type="PRINTS" id="PR00080">
    <property type="entry name" value="SDRFAMILY"/>
</dbReference>
<dbReference type="InterPro" id="IPR002347">
    <property type="entry name" value="SDR_fam"/>
</dbReference>
<sequence>MSLALPGGIALTTGSASGIGQAVTIAYAKAGVEGILACDINFDGLDPTIEGCKKVAVHPNFRILPFKVDVRTDRDVINMVETAVKEFGRLDYAANVAGISCSATSSSILGNPHVITQIVVKQVLTVDQTMDDWDNIHAINVRGVFLCMREEIRVMLKNELRSLIPDRAPTRGSIVNMGSLASVTPVAGMTAYTAAKHAVVGMTKAAAVSHSGDGIRINTVNPGYTLTPQARAFVADFTPYDNGTLLKRMGSPEEMADATLFLSSPLSSYMTGSSIYSDGGAMVLLK</sequence>
<evidence type="ECO:0000313" key="4">
    <source>
        <dbReference type="EMBL" id="KAK0506729.1"/>
    </source>
</evidence>
<dbReference type="SUPFAM" id="SSF51735">
    <property type="entry name" value="NAD(P)-binding Rossmann-fold domains"/>
    <property type="match status" value="1"/>
</dbReference>
<protein>
    <recommendedName>
        <fullName evidence="6">Dehydrogenase</fullName>
    </recommendedName>
</protein>
<dbReference type="PRINTS" id="PR00081">
    <property type="entry name" value="GDHRDH"/>
</dbReference>
<evidence type="ECO:0008006" key="6">
    <source>
        <dbReference type="Google" id="ProtNLM"/>
    </source>
</evidence>
<dbReference type="FunFam" id="3.40.50.720:FF:000084">
    <property type="entry name" value="Short-chain dehydrogenase reductase"/>
    <property type="match status" value="1"/>
</dbReference>
<dbReference type="Gene3D" id="3.40.50.720">
    <property type="entry name" value="NAD(P)-binding Rossmann-like Domain"/>
    <property type="match status" value="1"/>
</dbReference>
<dbReference type="CDD" id="cd05233">
    <property type="entry name" value="SDR_c"/>
    <property type="match status" value="1"/>
</dbReference>
<dbReference type="GO" id="GO:0016491">
    <property type="term" value="F:oxidoreductase activity"/>
    <property type="evidence" value="ECO:0007669"/>
    <property type="project" value="UniProtKB-KW"/>
</dbReference>
<organism evidence="4 5">
    <name type="scientific">Armillaria luteobubalina</name>
    <dbReference type="NCBI Taxonomy" id="153913"/>
    <lineage>
        <taxon>Eukaryota</taxon>
        <taxon>Fungi</taxon>
        <taxon>Dikarya</taxon>
        <taxon>Basidiomycota</taxon>
        <taxon>Agaricomycotina</taxon>
        <taxon>Agaricomycetes</taxon>
        <taxon>Agaricomycetidae</taxon>
        <taxon>Agaricales</taxon>
        <taxon>Marasmiineae</taxon>
        <taxon>Physalacriaceae</taxon>
        <taxon>Armillaria</taxon>
    </lineage>
</organism>
<comment type="similarity">
    <text evidence="1">Belongs to the short-chain dehydrogenases/reductases (SDR) family.</text>
</comment>
<dbReference type="EMBL" id="JAUEPU010000001">
    <property type="protein sequence ID" value="KAK0506729.1"/>
    <property type="molecule type" value="Genomic_DNA"/>
</dbReference>
<comment type="caution">
    <text evidence="4">The sequence shown here is derived from an EMBL/GenBank/DDBJ whole genome shotgun (WGS) entry which is preliminary data.</text>
</comment>
<evidence type="ECO:0000256" key="2">
    <source>
        <dbReference type="ARBA" id="ARBA00022857"/>
    </source>
</evidence>
<evidence type="ECO:0000256" key="3">
    <source>
        <dbReference type="ARBA" id="ARBA00023002"/>
    </source>
</evidence>